<dbReference type="HOGENOM" id="CLU_958505_0_0_2"/>
<dbReference type="AlphaFoldDB" id="A0A0F7IHL6"/>
<keyword evidence="1" id="KW-1133">Transmembrane helix</keyword>
<proteinExistence type="predicted"/>
<organism evidence="2 3">
    <name type="scientific">Geoglobus ahangari</name>
    <dbReference type="NCBI Taxonomy" id="113653"/>
    <lineage>
        <taxon>Archaea</taxon>
        <taxon>Methanobacteriati</taxon>
        <taxon>Methanobacteriota</taxon>
        <taxon>Archaeoglobi</taxon>
        <taxon>Archaeoglobales</taxon>
        <taxon>Archaeoglobaceae</taxon>
        <taxon>Geoglobus</taxon>
    </lineage>
</organism>
<evidence type="ECO:0000313" key="3">
    <source>
        <dbReference type="Proteomes" id="UP000034723"/>
    </source>
</evidence>
<dbReference type="Proteomes" id="UP000034723">
    <property type="component" value="Chromosome"/>
</dbReference>
<protein>
    <submittedName>
        <fullName evidence="2">Uncharacterized protein</fullName>
    </submittedName>
</protein>
<reference evidence="2 3" key="1">
    <citation type="submission" date="2015-04" db="EMBL/GenBank/DDBJ databases">
        <title>The complete genome sequence of the hyperthermophilic, obligate iron-reducing archaeon Geoglobus ahangari strain 234T.</title>
        <authorList>
            <person name="Manzella M.P."/>
            <person name="Holmes D.E."/>
            <person name="Rocheleau J.M."/>
            <person name="Chung A."/>
            <person name="Reguera G."/>
            <person name="Kashefi K."/>
        </authorList>
    </citation>
    <scope>NUCLEOTIDE SEQUENCE [LARGE SCALE GENOMIC DNA]</scope>
    <source>
        <strain evidence="2 3">234</strain>
    </source>
</reference>
<evidence type="ECO:0000256" key="1">
    <source>
        <dbReference type="SAM" id="Phobius"/>
    </source>
</evidence>
<keyword evidence="1" id="KW-0472">Membrane</keyword>
<dbReference type="InParanoid" id="A0A0F7IHL6"/>
<gene>
    <name evidence="2" type="ORF">GAH_00214</name>
</gene>
<dbReference type="EMBL" id="CP011267">
    <property type="protein sequence ID" value="AKG92429.1"/>
    <property type="molecule type" value="Genomic_DNA"/>
</dbReference>
<sequence>MGWGFEMKKTIKWITIALATMMMSIGAVNALKFTIDGDLTDWGITPTEIETGLNCNPNATVCTGDVWKPEYVGMASPRWVVEDDVDPQYAITNPESYDFGPHFAGYGANFWIYKEPKVNGRIQPSPHNGLLYGTWGDDFDVEAIYVDEDADYLYVAAVVSAPPDGYQNLGWPRGAAGDLALDVRTDIPGGFGGYDFGVRLGTWDGDGGAVQFGIYRTDEDRDWHEAVDYDSNSPVVVDTANATLVGNAIGAYINASEKWGIWEYVRNLKDSTYDKKPIYIVELAIPKTKIGLTNGTFIVDRYFKVHLSEVGCGNDAGNVSIPEFVTLIAPIGLIIGVVSAIHYRRGAK</sequence>
<keyword evidence="1" id="KW-0812">Transmembrane</keyword>
<dbReference type="STRING" id="113653.GAH_00214"/>
<keyword evidence="3" id="KW-1185">Reference proteome</keyword>
<accession>A0A0F7IHL6</accession>
<dbReference type="KEGG" id="gah:GAH_00214"/>
<feature type="transmembrane region" description="Helical" evidence="1">
    <location>
        <begin position="324"/>
        <end position="343"/>
    </location>
</feature>
<name>A0A0F7IHL6_9EURY</name>
<evidence type="ECO:0000313" key="2">
    <source>
        <dbReference type="EMBL" id="AKG92429.1"/>
    </source>
</evidence>